<dbReference type="NCBIfam" id="NF006393">
    <property type="entry name" value="PRK08642.1"/>
    <property type="match status" value="1"/>
</dbReference>
<dbReference type="Gene3D" id="3.40.50.720">
    <property type="entry name" value="NAD(P)-binding Rossmann-like Domain"/>
    <property type="match status" value="1"/>
</dbReference>
<dbReference type="GO" id="GO:0004316">
    <property type="term" value="F:3-oxoacyl-[acyl-carrier-protein] reductase (NADPH) activity"/>
    <property type="evidence" value="ECO:0007669"/>
    <property type="project" value="UniProtKB-EC"/>
</dbReference>
<gene>
    <name evidence="2" type="ORF">P5G62_009280</name>
</gene>
<keyword evidence="3" id="KW-1185">Reference proteome</keyword>
<comment type="similarity">
    <text evidence="1">Belongs to the short-chain dehydrogenases/reductases (SDR) family.</text>
</comment>
<evidence type="ECO:0000313" key="3">
    <source>
        <dbReference type="Proteomes" id="UP001241748"/>
    </source>
</evidence>
<dbReference type="InterPro" id="IPR036291">
    <property type="entry name" value="NAD(P)-bd_dom_sf"/>
</dbReference>
<keyword evidence="2" id="KW-0560">Oxidoreductase</keyword>
<evidence type="ECO:0000256" key="1">
    <source>
        <dbReference type="ARBA" id="ARBA00006484"/>
    </source>
</evidence>
<dbReference type="EMBL" id="JAROBZ020000001">
    <property type="protein sequence ID" value="MFB3167302.1"/>
    <property type="molecule type" value="Genomic_DNA"/>
</dbReference>
<reference evidence="2 3" key="1">
    <citation type="submission" date="2024-05" db="EMBL/GenBank/DDBJ databases">
        <authorList>
            <person name="Venkateswaran K."/>
        </authorList>
    </citation>
    <scope>NUCLEOTIDE SEQUENCE [LARGE SCALE GENOMIC DNA]</scope>
    <source>
        <strain evidence="2 3">179-C4-2-HS</strain>
    </source>
</reference>
<sequence length="256" mass="28054">MRKFENKTVLVTGSSRGIGAAIAKGFAAEGATVIVNYVQNEQAAESTVASCLALGGDAWAIQADVSSESAVKRMMEQIELEVGKLDVVVNNAFKPYIFNPDTRKMFSQLKWEDYQEQIDGAVKSTYYVCQEAIPLMKKQTRGSIVNIVTNLVQRPLIPYHDYTTAKSALIGFSRNLAVEVGAFGIRVNCVAPGLVYPTDASRETKEEVKEMIISQTPLRRIAQPDDIVGPVMFLSSEWSQFMTGQTLIVDGGLVMS</sequence>
<dbReference type="PRINTS" id="PR00081">
    <property type="entry name" value="GDHRDH"/>
</dbReference>
<dbReference type="Pfam" id="PF13561">
    <property type="entry name" value="adh_short_C2"/>
    <property type="match status" value="1"/>
</dbReference>
<dbReference type="EC" id="1.1.1.100" evidence="2"/>
<proteinExistence type="inferred from homology"/>
<evidence type="ECO:0000313" key="2">
    <source>
        <dbReference type="EMBL" id="MFB3167302.1"/>
    </source>
</evidence>
<dbReference type="RefSeq" id="WP_306074846.1">
    <property type="nucleotide sequence ID" value="NZ_JAROBZ020000001.1"/>
</dbReference>
<organism evidence="2 3">
    <name type="scientific">Neobacillus driksii</name>
    <dbReference type="NCBI Taxonomy" id="3035913"/>
    <lineage>
        <taxon>Bacteria</taxon>
        <taxon>Bacillati</taxon>
        <taxon>Bacillota</taxon>
        <taxon>Bacilli</taxon>
        <taxon>Bacillales</taxon>
        <taxon>Bacillaceae</taxon>
        <taxon>Neobacillus</taxon>
    </lineage>
</organism>
<dbReference type="InterPro" id="IPR002347">
    <property type="entry name" value="SDR_fam"/>
</dbReference>
<comment type="caution">
    <text evidence="2">The sequence shown here is derived from an EMBL/GenBank/DDBJ whole genome shotgun (WGS) entry which is preliminary data.</text>
</comment>
<accession>A0ABV4YRD6</accession>
<dbReference type="Proteomes" id="UP001241748">
    <property type="component" value="Unassembled WGS sequence"/>
</dbReference>
<dbReference type="PRINTS" id="PR00080">
    <property type="entry name" value="SDRFAMILY"/>
</dbReference>
<name>A0ABV4YRD6_9BACI</name>
<dbReference type="SUPFAM" id="SSF51735">
    <property type="entry name" value="NAD(P)-binding Rossmann-fold domains"/>
    <property type="match status" value="1"/>
</dbReference>
<dbReference type="PANTHER" id="PTHR42760">
    <property type="entry name" value="SHORT-CHAIN DEHYDROGENASES/REDUCTASES FAMILY MEMBER"/>
    <property type="match status" value="1"/>
</dbReference>
<protein>
    <submittedName>
        <fullName evidence="2">3-oxoacyl-ACP reductase</fullName>
        <ecNumber evidence="2">1.1.1.100</ecNumber>
    </submittedName>
</protein>